<evidence type="ECO:0000256" key="1">
    <source>
        <dbReference type="SAM" id="MobiDB-lite"/>
    </source>
</evidence>
<name>A0AA89ALD9_9ASTE</name>
<dbReference type="Proteomes" id="UP001188597">
    <property type="component" value="Unassembled WGS sequence"/>
</dbReference>
<dbReference type="GO" id="GO:0019210">
    <property type="term" value="F:kinase inhibitor activity"/>
    <property type="evidence" value="ECO:0007669"/>
    <property type="project" value="InterPro"/>
</dbReference>
<dbReference type="EMBL" id="JAVXUP010001957">
    <property type="protein sequence ID" value="KAK3006707.1"/>
    <property type="molecule type" value="Genomic_DNA"/>
</dbReference>
<dbReference type="GO" id="GO:0005886">
    <property type="term" value="C:plasma membrane"/>
    <property type="evidence" value="ECO:0007669"/>
    <property type="project" value="InterPro"/>
</dbReference>
<accession>A0AA89ALD9</accession>
<evidence type="ECO:0008006" key="4">
    <source>
        <dbReference type="Google" id="ProtNLM"/>
    </source>
</evidence>
<feature type="region of interest" description="Disordered" evidence="1">
    <location>
        <begin position="111"/>
        <end position="131"/>
    </location>
</feature>
<evidence type="ECO:0000313" key="2">
    <source>
        <dbReference type="EMBL" id="KAK3006707.1"/>
    </source>
</evidence>
<dbReference type="PANTHER" id="PTHR33312:SF21">
    <property type="entry name" value="MEMBRANE-ASSOCIATED KINASE REGULATOR 3-RELATED"/>
    <property type="match status" value="1"/>
</dbReference>
<sequence>MATDLATSCNHGGDEDYIDLDISSSSSSLLCYSASSPPQTREFEFQMSSIPHDKKETTASPADELFYKGKLLPLHLPPRLQIIQNLLQNPNTKHAFEDKLSNIPFISTSTAPSTNTSTPLESRNISPSESCRVSSELNPDEYFFEWSTELKGFITDHPKKSWSRKLKLMKQCSLSQKLKASREYLKSLFSKSGCSDESCAKAACNVQSGHVSSRGKEGLSFNKYTKVEKENQFGQVGNKACPTLANVMKSIDQEGIEETFTSHRKSFSLAIKCHSTKKSSSSSSSSSGASSSSSSFSFNSNGLYELQFLKRSSSAPSDIDGSIEAAIAYCKKSQQPVATSKNTLHEAGFCSFSVSRIAASRDQDRPGLCRI</sequence>
<dbReference type="AlphaFoldDB" id="A0AA89ALD9"/>
<protein>
    <recommendedName>
        <fullName evidence="4">Membrane-associated kinase regulator 4</fullName>
    </recommendedName>
</protein>
<proteinExistence type="predicted"/>
<comment type="caution">
    <text evidence="2">The sequence shown here is derived from an EMBL/GenBank/DDBJ whole genome shotgun (WGS) entry which is preliminary data.</text>
</comment>
<dbReference type="InterPro" id="IPR039620">
    <property type="entry name" value="BKI1/MAKR1/3/4"/>
</dbReference>
<keyword evidence="3" id="KW-1185">Reference proteome</keyword>
<reference evidence="2" key="1">
    <citation type="submission" date="2022-12" db="EMBL/GenBank/DDBJ databases">
        <title>Draft genome assemblies for two species of Escallonia (Escalloniales).</title>
        <authorList>
            <person name="Chanderbali A."/>
            <person name="Dervinis C."/>
            <person name="Anghel I."/>
            <person name="Soltis D."/>
            <person name="Soltis P."/>
            <person name="Zapata F."/>
        </authorList>
    </citation>
    <scope>NUCLEOTIDE SEQUENCE</scope>
    <source>
        <strain evidence="2">UCBG64.0493</strain>
        <tissue evidence="2">Leaf</tissue>
    </source>
</reference>
<dbReference type="PANTHER" id="PTHR33312">
    <property type="entry name" value="MEMBRANE-ASSOCIATED KINASE REGULATOR 4-RELATED"/>
    <property type="match status" value="1"/>
</dbReference>
<feature type="compositionally biased region" description="Polar residues" evidence="1">
    <location>
        <begin position="120"/>
        <end position="131"/>
    </location>
</feature>
<evidence type="ECO:0000313" key="3">
    <source>
        <dbReference type="Proteomes" id="UP001188597"/>
    </source>
</evidence>
<organism evidence="2 3">
    <name type="scientific">Escallonia herrerae</name>
    <dbReference type="NCBI Taxonomy" id="1293975"/>
    <lineage>
        <taxon>Eukaryota</taxon>
        <taxon>Viridiplantae</taxon>
        <taxon>Streptophyta</taxon>
        <taxon>Embryophyta</taxon>
        <taxon>Tracheophyta</taxon>
        <taxon>Spermatophyta</taxon>
        <taxon>Magnoliopsida</taxon>
        <taxon>eudicotyledons</taxon>
        <taxon>Gunneridae</taxon>
        <taxon>Pentapetalae</taxon>
        <taxon>asterids</taxon>
        <taxon>campanulids</taxon>
        <taxon>Escalloniales</taxon>
        <taxon>Escalloniaceae</taxon>
        <taxon>Escallonia</taxon>
    </lineage>
</organism>
<gene>
    <name evidence="2" type="ORF">RJ639_017804</name>
</gene>